<dbReference type="AlphaFoldDB" id="A0A417YWF2"/>
<dbReference type="Proteomes" id="UP000284416">
    <property type="component" value="Unassembled WGS sequence"/>
</dbReference>
<feature type="transmembrane region" description="Helical" evidence="1">
    <location>
        <begin position="51"/>
        <end position="70"/>
    </location>
</feature>
<accession>A0A417YWF2</accession>
<comment type="caution">
    <text evidence="3">The sequence shown here is derived from an EMBL/GenBank/DDBJ whole genome shotgun (WGS) entry which is preliminary data.</text>
</comment>
<dbReference type="InterPro" id="IPR027783">
    <property type="entry name" value="Bacterial_PH-related"/>
</dbReference>
<feature type="transmembrane region" description="Helical" evidence="1">
    <location>
        <begin position="77"/>
        <end position="96"/>
    </location>
</feature>
<dbReference type="Pfam" id="PF12650">
    <property type="entry name" value="DUF3784"/>
    <property type="match status" value="1"/>
</dbReference>
<keyword evidence="1" id="KW-0812">Transmembrane</keyword>
<evidence type="ECO:0000259" key="2">
    <source>
        <dbReference type="Pfam" id="PF10882"/>
    </source>
</evidence>
<dbReference type="Pfam" id="PF10882">
    <property type="entry name" value="bPH_5"/>
    <property type="match status" value="1"/>
</dbReference>
<dbReference type="OrthoDB" id="2082701at2"/>
<protein>
    <submittedName>
        <fullName evidence="3">DUF3784 domain-containing protein</fullName>
    </submittedName>
</protein>
<feature type="domain" description="Bacterial Pleckstrin homology" evidence="2">
    <location>
        <begin position="134"/>
        <end position="220"/>
    </location>
</feature>
<sequence length="237" mass="27004">MLFFVVLGTAVLFLLLGWGVRKGAYWLISGYANRSKEEQEQLLKAGYPQKIGSLLIATAVGMIVLLPLLFTSFTYKVELIFGFMIVFLLGGIIYLSRYEIPQKRKRSYVISIGIAIVTFSFLAVLMFFGYEKTELILRKDSFEITGMYGKEIPYEDIRSVELIDELPEVTFRVNGFAMSDIAKGKFKVTGHGTSLLFIQKAKPPYLLIETDDGDIFINSQHPNQTQAWERKLIERIE</sequence>
<dbReference type="EMBL" id="QWEG01000004">
    <property type="protein sequence ID" value="RHW41737.1"/>
    <property type="molecule type" value="Genomic_DNA"/>
</dbReference>
<keyword evidence="1" id="KW-1133">Transmembrane helix</keyword>
<evidence type="ECO:0000313" key="4">
    <source>
        <dbReference type="Proteomes" id="UP000284416"/>
    </source>
</evidence>
<dbReference type="InterPro" id="IPR017259">
    <property type="entry name" value="UCP037672"/>
</dbReference>
<keyword evidence="4" id="KW-1185">Reference proteome</keyword>
<gene>
    <name evidence="3" type="ORF">D1B31_07070</name>
</gene>
<evidence type="ECO:0000313" key="3">
    <source>
        <dbReference type="EMBL" id="RHW41737.1"/>
    </source>
</evidence>
<organism evidence="3 4">
    <name type="scientific">Neobacillus notoginsengisoli</name>
    <dbReference type="NCBI Taxonomy" id="1578198"/>
    <lineage>
        <taxon>Bacteria</taxon>
        <taxon>Bacillati</taxon>
        <taxon>Bacillota</taxon>
        <taxon>Bacilli</taxon>
        <taxon>Bacillales</taxon>
        <taxon>Bacillaceae</taxon>
        <taxon>Neobacillus</taxon>
    </lineage>
</organism>
<evidence type="ECO:0000256" key="1">
    <source>
        <dbReference type="SAM" id="Phobius"/>
    </source>
</evidence>
<keyword evidence="1" id="KW-0472">Membrane</keyword>
<name>A0A417YWF2_9BACI</name>
<reference evidence="3 4" key="1">
    <citation type="journal article" date="2017" name="Int. J. Syst. Evol. Microbiol.">
        <title>Bacillus notoginsengisoli sp. nov., a novel bacterium isolated from the rhizosphere of Panax notoginseng.</title>
        <authorList>
            <person name="Zhang M.Y."/>
            <person name="Cheng J."/>
            <person name="Cai Y."/>
            <person name="Zhang T.Y."/>
            <person name="Wu Y.Y."/>
            <person name="Manikprabhu D."/>
            <person name="Li W.J."/>
            <person name="Zhang Y.X."/>
        </authorList>
    </citation>
    <scope>NUCLEOTIDE SEQUENCE [LARGE SCALE GENOMIC DNA]</scope>
    <source>
        <strain evidence="3 4">JCM 30743</strain>
    </source>
</reference>
<proteinExistence type="predicted"/>
<feature type="transmembrane region" description="Helical" evidence="1">
    <location>
        <begin position="108"/>
        <end position="130"/>
    </location>
</feature>